<evidence type="ECO:0000256" key="1">
    <source>
        <dbReference type="ARBA" id="ARBA00005254"/>
    </source>
</evidence>
<gene>
    <name evidence="3" type="ORF">KCG45_07735</name>
</gene>
<dbReference type="InterPro" id="IPR045002">
    <property type="entry name" value="Ech1-like"/>
</dbReference>
<comment type="similarity">
    <text evidence="1 2">Belongs to the enoyl-CoA hydratase/isomerase family.</text>
</comment>
<evidence type="ECO:0000256" key="2">
    <source>
        <dbReference type="RuleBase" id="RU003707"/>
    </source>
</evidence>
<dbReference type="PANTHER" id="PTHR43149:SF1">
    <property type="entry name" value="DELTA(3,5)-DELTA(2,4)-DIENOYL-COA ISOMERASE, MITOCHONDRIAL"/>
    <property type="match status" value="1"/>
</dbReference>
<protein>
    <submittedName>
        <fullName evidence="3">Crotonase/enoyl-CoA hydratase family protein</fullName>
    </submittedName>
</protein>
<evidence type="ECO:0000313" key="4">
    <source>
        <dbReference type="Proteomes" id="UP000699975"/>
    </source>
</evidence>
<comment type="caution">
    <text evidence="3">The sequence shown here is derived from an EMBL/GenBank/DDBJ whole genome shotgun (WGS) entry which is preliminary data.</text>
</comment>
<dbReference type="EMBL" id="JAGSPB010000002">
    <property type="protein sequence ID" value="MBV7266067.1"/>
    <property type="molecule type" value="Genomic_DNA"/>
</dbReference>
<organism evidence="3 4">
    <name type="scientific">Erythrobacter ani</name>
    <dbReference type="NCBI Taxonomy" id="2827235"/>
    <lineage>
        <taxon>Bacteria</taxon>
        <taxon>Pseudomonadati</taxon>
        <taxon>Pseudomonadota</taxon>
        <taxon>Alphaproteobacteria</taxon>
        <taxon>Sphingomonadales</taxon>
        <taxon>Erythrobacteraceae</taxon>
        <taxon>Erythrobacter/Porphyrobacter group</taxon>
        <taxon>Erythrobacter</taxon>
    </lineage>
</organism>
<sequence length="272" mass="29865">MPSATPMPANDGITIELGDDGVAQVRLTRTDKMNALDPEMFERIIEAGSVLQRMKGLRAVVLSGEGKAFCAGLDTASFARTPSPDEPELTERTYGNANKFQQVAMQWRKLPVPVIAAVHGVCFGGGLQIASGADFRVVHPQTRMAIMELKWGLVPDMGGYALWRGLVRDDVLRELIYTNREFTGAEAKELGLATYVDDDPLTRATAIAADIANRNPHAIRAAKRLQAGMIERDTDAILLEESIEQHAIMRTRNQVEAVMAGMERRKATFEDV</sequence>
<dbReference type="Pfam" id="PF00378">
    <property type="entry name" value="ECH_1"/>
    <property type="match status" value="1"/>
</dbReference>
<dbReference type="NCBIfam" id="NF005699">
    <property type="entry name" value="PRK07509.1"/>
    <property type="match status" value="1"/>
</dbReference>
<dbReference type="InterPro" id="IPR018376">
    <property type="entry name" value="Enoyl-CoA_hyd/isom_CS"/>
</dbReference>
<accession>A0ABS6SM60</accession>
<dbReference type="InterPro" id="IPR001753">
    <property type="entry name" value="Enoyl-CoA_hydra/iso"/>
</dbReference>
<dbReference type="RefSeq" id="WP_218316690.1">
    <property type="nucleotide sequence ID" value="NZ_JAGSPB010000002.1"/>
</dbReference>
<proteinExistence type="inferred from homology"/>
<keyword evidence="4" id="KW-1185">Reference proteome</keyword>
<dbReference type="PROSITE" id="PS00166">
    <property type="entry name" value="ENOYL_COA_HYDRATASE"/>
    <property type="match status" value="1"/>
</dbReference>
<dbReference type="PANTHER" id="PTHR43149">
    <property type="entry name" value="ENOYL-COA HYDRATASE"/>
    <property type="match status" value="1"/>
</dbReference>
<reference evidence="3 4" key="1">
    <citation type="submission" date="2021-04" db="EMBL/GenBank/DDBJ databases">
        <authorList>
            <person name="Pira H."/>
            <person name="Risdian C."/>
            <person name="Wink J."/>
        </authorList>
    </citation>
    <scope>NUCLEOTIDE SEQUENCE [LARGE SCALE GENOMIC DNA]</scope>
    <source>
        <strain evidence="3 4">WH131</strain>
    </source>
</reference>
<name>A0ABS6SM60_9SPHN</name>
<dbReference type="Proteomes" id="UP000699975">
    <property type="component" value="Unassembled WGS sequence"/>
</dbReference>
<dbReference type="CDD" id="cd06558">
    <property type="entry name" value="crotonase-like"/>
    <property type="match status" value="1"/>
</dbReference>
<evidence type="ECO:0000313" key="3">
    <source>
        <dbReference type="EMBL" id="MBV7266067.1"/>
    </source>
</evidence>